<dbReference type="Pfam" id="PF14050">
    <property type="entry name" value="Nudc_N"/>
    <property type="match status" value="1"/>
</dbReference>
<dbReference type="InterPro" id="IPR008978">
    <property type="entry name" value="HSP20-like_chaperone"/>
</dbReference>
<evidence type="ECO:0000256" key="1">
    <source>
        <dbReference type="ARBA" id="ARBA00022553"/>
    </source>
</evidence>
<dbReference type="SUPFAM" id="SSF49764">
    <property type="entry name" value="HSP20-like chaperones"/>
    <property type="match status" value="1"/>
</dbReference>
<dbReference type="Proteomes" id="UP000694402">
    <property type="component" value="Unassembled WGS sequence"/>
</dbReference>
<dbReference type="InterPro" id="IPR007052">
    <property type="entry name" value="CS_dom"/>
</dbReference>
<keyword evidence="1" id="KW-0597">Phosphoprotein</keyword>
<dbReference type="InterPro" id="IPR025934">
    <property type="entry name" value="NudC_N_dom"/>
</dbReference>
<dbReference type="Pfam" id="PF04969">
    <property type="entry name" value="CS"/>
    <property type="match status" value="1"/>
</dbReference>
<dbReference type="CDD" id="cd06495">
    <property type="entry name" value="p23_NUDCD3_like"/>
    <property type="match status" value="1"/>
</dbReference>
<reference evidence="5" key="2">
    <citation type="submission" date="2025-09" db="UniProtKB">
        <authorList>
            <consortium name="Ensembl"/>
        </authorList>
    </citation>
    <scope>IDENTIFICATION</scope>
</reference>
<evidence type="ECO:0000259" key="4">
    <source>
        <dbReference type="PROSITE" id="PS51203"/>
    </source>
</evidence>
<evidence type="ECO:0000256" key="2">
    <source>
        <dbReference type="ARBA" id="ARBA00073504"/>
    </source>
</evidence>
<feature type="domain" description="CS" evidence="4">
    <location>
        <begin position="279"/>
        <end position="371"/>
    </location>
</feature>
<dbReference type="GO" id="GO:0051082">
    <property type="term" value="F:unfolded protein binding"/>
    <property type="evidence" value="ECO:0007669"/>
    <property type="project" value="TreeGrafter"/>
</dbReference>
<dbReference type="Ensembl" id="ENSOTST00005040072.2">
    <property type="protein sequence ID" value="ENSOTSP00005036836.1"/>
    <property type="gene ID" value="ENSOTSG00005017418.2"/>
</dbReference>
<dbReference type="InterPro" id="IPR037905">
    <property type="entry name" value="p23_NUDCD3"/>
</dbReference>
<dbReference type="PANTHER" id="PTHR12356:SF19">
    <property type="entry name" value="NUDC DOMAIN-CONTAINING PROTEIN 3"/>
    <property type="match status" value="1"/>
</dbReference>
<accession>A0A8C8FLQ4</accession>
<dbReference type="GO" id="GO:0006457">
    <property type="term" value="P:protein folding"/>
    <property type="evidence" value="ECO:0007669"/>
    <property type="project" value="TreeGrafter"/>
</dbReference>
<keyword evidence="6" id="KW-1185">Reference proteome</keyword>
<dbReference type="InterPro" id="IPR037898">
    <property type="entry name" value="NudC_fam"/>
</dbReference>
<feature type="region of interest" description="Disordered" evidence="3">
    <location>
        <begin position="187"/>
        <end position="281"/>
    </location>
</feature>
<organism evidence="5 6">
    <name type="scientific">Oncorhynchus tshawytscha</name>
    <name type="common">Chinook salmon</name>
    <name type="synonym">Salmo tshawytscha</name>
    <dbReference type="NCBI Taxonomy" id="74940"/>
    <lineage>
        <taxon>Eukaryota</taxon>
        <taxon>Metazoa</taxon>
        <taxon>Chordata</taxon>
        <taxon>Craniata</taxon>
        <taxon>Vertebrata</taxon>
        <taxon>Euteleostomi</taxon>
        <taxon>Actinopterygii</taxon>
        <taxon>Neopterygii</taxon>
        <taxon>Teleostei</taxon>
        <taxon>Protacanthopterygii</taxon>
        <taxon>Salmoniformes</taxon>
        <taxon>Salmonidae</taxon>
        <taxon>Salmoninae</taxon>
        <taxon>Oncorhynchus</taxon>
    </lineage>
</organism>
<dbReference type="Gene3D" id="2.60.40.790">
    <property type="match status" value="1"/>
</dbReference>
<name>A0A8C8FLQ4_ONCTS</name>
<dbReference type="PANTHER" id="PTHR12356">
    <property type="entry name" value="NUCLEAR MOVEMENT PROTEIN NUDC"/>
    <property type="match status" value="1"/>
</dbReference>
<dbReference type="GeneTree" id="ENSGT00940000158444"/>
<feature type="compositionally biased region" description="Basic and acidic residues" evidence="3">
    <location>
        <begin position="194"/>
        <end position="210"/>
    </location>
</feature>
<proteinExistence type="predicted"/>
<feature type="compositionally biased region" description="Low complexity" evidence="3">
    <location>
        <begin position="218"/>
        <end position="234"/>
    </location>
</feature>
<evidence type="ECO:0000313" key="6">
    <source>
        <dbReference type="Proteomes" id="UP000694402"/>
    </source>
</evidence>
<dbReference type="PROSITE" id="PS51203">
    <property type="entry name" value="CS"/>
    <property type="match status" value="1"/>
</dbReference>
<sequence>MYCIRKQCFHIGTLFCGWWCYLGDNFQFVPKNQNSYPASLGAQSQTQRTTKHFCDKDTFIEIQKYFASSFNSLTNYAESLKSTMASPMEMTELYDNALLGILQHVGNIQNFLQVYFGFLYRKTDFYRLLSTPNDRMGFPPGVAEKMVLKSFRLFEHVAEQDRERQQRELQQRQEARMVPPAVQELELQATEQPEEPRGEKTEPDAQRESSDSASGEPSAASCTTSSSQASSSQAPDSIPQPHCSSVAQQSSHGDHAAACSASTDGQVVQQASPDSYNGAVRDTYSWSQDYTDVEVRVHVPKTVVKGRQVCVNMQPGSVRVCLKEEAGETVLMEGELTHKINTENSLWSLEPGCCVVLSLSKSGEVWWSAVLKGEKEIDVNQINRERSMATVDEEEHAVLDRLTFDYHQKLQGKPQSHEMKVHDMLKKGWDAEGSPFKGQQFDPSMFDIPSSAVQM</sequence>
<feature type="compositionally biased region" description="Polar residues" evidence="3">
    <location>
        <begin position="242"/>
        <end position="251"/>
    </location>
</feature>
<dbReference type="GO" id="GO:0005737">
    <property type="term" value="C:cytoplasm"/>
    <property type="evidence" value="ECO:0007669"/>
    <property type="project" value="TreeGrafter"/>
</dbReference>
<reference evidence="5" key="1">
    <citation type="submission" date="2025-08" db="UniProtKB">
        <authorList>
            <consortium name="Ensembl"/>
        </authorList>
    </citation>
    <scope>IDENTIFICATION</scope>
</reference>
<evidence type="ECO:0000313" key="5">
    <source>
        <dbReference type="Ensembl" id="ENSOTSP00005036836.1"/>
    </source>
</evidence>
<gene>
    <name evidence="5" type="primary">NUDCD3</name>
</gene>
<dbReference type="AlphaFoldDB" id="A0A8C8FLQ4"/>
<protein>
    <recommendedName>
        <fullName evidence="2">NudC domain-containing protein 3</fullName>
    </recommendedName>
</protein>
<evidence type="ECO:0000256" key="3">
    <source>
        <dbReference type="SAM" id="MobiDB-lite"/>
    </source>
</evidence>
<feature type="compositionally biased region" description="Polar residues" evidence="3">
    <location>
        <begin position="260"/>
        <end position="275"/>
    </location>
</feature>
<dbReference type="FunFam" id="2.60.40.790:FF:000023">
    <property type="entry name" value="NudC domain-containing protein 3"/>
    <property type="match status" value="1"/>
</dbReference>